<comment type="caution">
    <text evidence="1">The sequence shown here is derived from an EMBL/GenBank/DDBJ whole genome shotgun (WGS) entry which is preliminary data.</text>
</comment>
<evidence type="ECO:0008006" key="3">
    <source>
        <dbReference type="Google" id="ProtNLM"/>
    </source>
</evidence>
<proteinExistence type="predicted"/>
<dbReference type="RefSeq" id="WP_126978957.1">
    <property type="nucleotide sequence ID" value="NZ_PQSP01000002.1"/>
</dbReference>
<dbReference type="OrthoDB" id="8631375at2"/>
<sequence length="296" mass="33743">MKIFSQIFSRNSNLTLSKCEVAQKLCEKMRERYKKNRFTVINPHQPDEVRIDITGTDGHTFSCYVDSLYSTYLGDPSRLGEFCENMLTTVDSLLLNTDEVRPLLLPAIKNQSWIERVQHTPQQEKDSSFFHTTSQQYGRQLAHIPLVADLSIVFALDTPHHMSYVFNEQLHDFSAADDIQEVYQQALENLKTHIPGMKIKASPLGYTVHVDSNYDASMILLYDQWKERIALRGDPVIAIVARGTLIIADSDNAKQIHDLRKFVQDIFPTVAYSLSPLLFTIKDEQLSIFSADTAPS</sequence>
<gene>
    <name evidence="1" type="ORF">CUZ56_01075</name>
</gene>
<dbReference type="InterPro" id="IPR010838">
    <property type="entry name" value="DUF1444"/>
</dbReference>
<evidence type="ECO:0000313" key="1">
    <source>
        <dbReference type="EMBL" id="RUS67135.1"/>
    </source>
</evidence>
<keyword evidence="2" id="KW-1185">Reference proteome</keyword>
<dbReference type="AlphaFoldDB" id="A0A433SEI7"/>
<name>A0A433SEI7_9BURK</name>
<accession>A0A433SEI7</accession>
<evidence type="ECO:0000313" key="2">
    <source>
        <dbReference type="Proteomes" id="UP000286947"/>
    </source>
</evidence>
<organism evidence="1 2">
    <name type="scientific">Saezia sanguinis</name>
    <dbReference type="NCBI Taxonomy" id="1965230"/>
    <lineage>
        <taxon>Bacteria</taxon>
        <taxon>Pseudomonadati</taxon>
        <taxon>Pseudomonadota</taxon>
        <taxon>Betaproteobacteria</taxon>
        <taxon>Burkholderiales</taxon>
        <taxon>Saeziaceae</taxon>
        <taxon>Saezia</taxon>
    </lineage>
</organism>
<dbReference type="Proteomes" id="UP000286947">
    <property type="component" value="Unassembled WGS sequence"/>
</dbReference>
<protein>
    <recommendedName>
        <fullName evidence="3">DUF1444 domain-containing protein</fullName>
    </recommendedName>
</protein>
<dbReference type="EMBL" id="PQSP01000002">
    <property type="protein sequence ID" value="RUS67135.1"/>
    <property type="molecule type" value="Genomic_DNA"/>
</dbReference>
<reference evidence="1 2" key="1">
    <citation type="submission" date="2018-01" db="EMBL/GenBank/DDBJ databases">
        <title>Saezia sanguinis gen. nov., sp. nov., in the order Burkholderiales isolated from human blood.</title>
        <authorList>
            <person name="Medina-Pascual M.J."/>
            <person name="Valdezate S."/>
            <person name="Monzon S."/>
            <person name="Cuesta I."/>
            <person name="Carrasco G."/>
            <person name="Villalon P."/>
            <person name="Saez-Nieto J.A."/>
        </authorList>
    </citation>
    <scope>NUCLEOTIDE SEQUENCE [LARGE SCALE GENOMIC DNA]</scope>
    <source>
        <strain evidence="1 2">CNM695-12</strain>
    </source>
</reference>
<dbReference type="Pfam" id="PF07285">
    <property type="entry name" value="DUF1444"/>
    <property type="match status" value="1"/>
</dbReference>